<sequence>MAMRPWQLTGDTGGVLIMDAVLESCRARNFALWPVAAPPAGRLLSLSGELSPHELGTAMAVLTSYNTDHRERRAIDPENSVDQVRRLVTTECVVAPGGLRIRDTITGVTAPPGCCFGLENWRDWLGLLDGAEPWLGHDPTPRVEHVGATIQLWPDENDREGLPISLPLSQLPELLESVQDQLIGFLASVEEWATQYVPPLATAVVAKLDEDLAIGRPLRR</sequence>
<proteinExistence type="predicted"/>
<comment type="caution">
    <text evidence="1">The sequence shown here is derived from an EMBL/GenBank/DDBJ whole genome shotgun (WGS) entry which is preliminary data.</text>
</comment>
<evidence type="ECO:0000313" key="1">
    <source>
        <dbReference type="EMBL" id="MFH8547050.1"/>
    </source>
</evidence>
<organism evidence="1 2">
    <name type="scientific">Streptomyces longisporoflavus</name>
    <dbReference type="NCBI Taxonomy" id="28044"/>
    <lineage>
        <taxon>Bacteria</taxon>
        <taxon>Bacillati</taxon>
        <taxon>Actinomycetota</taxon>
        <taxon>Actinomycetes</taxon>
        <taxon>Kitasatosporales</taxon>
        <taxon>Streptomycetaceae</taxon>
        <taxon>Streptomyces</taxon>
    </lineage>
</organism>
<dbReference type="RefSeq" id="WP_397712915.1">
    <property type="nucleotide sequence ID" value="NZ_JBIRGN010000003.1"/>
</dbReference>
<evidence type="ECO:0000313" key="2">
    <source>
        <dbReference type="Proteomes" id="UP001610818"/>
    </source>
</evidence>
<protein>
    <submittedName>
        <fullName evidence="1">Uncharacterized protein</fullName>
    </submittedName>
</protein>
<name>A0ABW7QSD3_9ACTN</name>
<reference evidence="1 2" key="1">
    <citation type="submission" date="2024-10" db="EMBL/GenBank/DDBJ databases">
        <title>The Natural Products Discovery Center: Release of the First 8490 Sequenced Strains for Exploring Actinobacteria Biosynthetic Diversity.</title>
        <authorList>
            <person name="Kalkreuter E."/>
            <person name="Kautsar S.A."/>
            <person name="Yang D."/>
            <person name="Bader C.D."/>
            <person name="Teijaro C.N."/>
            <person name="Fluegel L."/>
            <person name="Davis C.M."/>
            <person name="Simpson J.R."/>
            <person name="Lauterbach L."/>
            <person name="Steele A.D."/>
            <person name="Gui C."/>
            <person name="Meng S."/>
            <person name="Li G."/>
            <person name="Viehrig K."/>
            <person name="Ye F."/>
            <person name="Su P."/>
            <person name="Kiefer A.F."/>
            <person name="Nichols A."/>
            <person name="Cepeda A.J."/>
            <person name="Yan W."/>
            <person name="Fan B."/>
            <person name="Jiang Y."/>
            <person name="Adhikari A."/>
            <person name="Zheng C.-J."/>
            <person name="Schuster L."/>
            <person name="Cowan T.M."/>
            <person name="Smanski M.J."/>
            <person name="Chevrette M.G."/>
            <person name="De Carvalho L.P.S."/>
            <person name="Shen B."/>
        </authorList>
    </citation>
    <scope>NUCLEOTIDE SEQUENCE [LARGE SCALE GENOMIC DNA]</scope>
    <source>
        <strain evidence="1 2">NPDC017990</strain>
    </source>
</reference>
<keyword evidence="2" id="KW-1185">Reference proteome</keyword>
<dbReference type="EMBL" id="JBIRGQ010000003">
    <property type="protein sequence ID" value="MFH8547050.1"/>
    <property type="molecule type" value="Genomic_DNA"/>
</dbReference>
<accession>A0ABW7QSD3</accession>
<gene>
    <name evidence="1" type="ORF">ACH4F9_18780</name>
</gene>
<dbReference type="Proteomes" id="UP001610818">
    <property type="component" value="Unassembled WGS sequence"/>
</dbReference>